<dbReference type="HOGENOM" id="CLU_3392184_0_0_1"/>
<organism evidence="1 2">
    <name type="scientific">Ciona savignyi</name>
    <name type="common">Pacific transparent sea squirt</name>
    <dbReference type="NCBI Taxonomy" id="51511"/>
    <lineage>
        <taxon>Eukaryota</taxon>
        <taxon>Metazoa</taxon>
        <taxon>Chordata</taxon>
        <taxon>Tunicata</taxon>
        <taxon>Ascidiacea</taxon>
        <taxon>Phlebobranchia</taxon>
        <taxon>Cionidae</taxon>
        <taxon>Ciona</taxon>
    </lineage>
</organism>
<evidence type="ECO:0000313" key="2">
    <source>
        <dbReference type="Proteomes" id="UP000007875"/>
    </source>
</evidence>
<reference evidence="2" key="1">
    <citation type="submission" date="2003-08" db="EMBL/GenBank/DDBJ databases">
        <authorList>
            <person name="Birren B."/>
            <person name="Nusbaum C."/>
            <person name="Abebe A."/>
            <person name="Abouelleil A."/>
            <person name="Adekoya E."/>
            <person name="Ait-zahra M."/>
            <person name="Allen N."/>
            <person name="Allen T."/>
            <person name="An P."/>
            <person name="Anderson M."/>
            <person name="Anderson S."/>
            <person name="Arachchi H."/>
            <person name="Armbruster J."/>
            <person name="Bachantsang P."/>
            <person name="Baldwin J."/>
            <person name="Barry A."/>
            <person name="Bayul T."/>
            <person name="Blitshsteyn B."/>
            <person name="Bloom T."/>
            <person name="Blye J."/>
            <person name="Boguslavskiy L."/>
            <person name="Borowsky M."/>
            <person name="Boukhgalter B."/>
            <person name="Brunache A."/>
            <person name="Butler J."/>
            <person name="Calixte N."/>
            <person name="Calvo S."/>
            <person name="Camarata J."/>
            <person name="Campo K."/>
            <person name="Chang J."/>
            <person name="Cheshatsang Y."/>
            <person name="Citroen M."/>
            <person name="Collymore A."/>
            <person name="Considine T."/>
            <person name="Cook A."/>
            <person name="Cooke P."/>
            <person name="Corum B."/>
            <person name="Cuomo C."/>
            <person name="David R."/>
            <person name="Dawoe T."/>
            <person name="Degray S."/>
            <person name="Dodge S."/>
            <person name="Dooley K."/>
            <person name="Dorje P."/>
            <person name="Dorjee K."/>
            <person name="Dorris L."/>
            <person name="Duffey N."/>
            <person name="Dupes A."/>
            <person name="Elkins T."/>
            <person name="Engels R."/>
            <person name="Erickson J."/>
            <person name="Farina A."/>
            <person name="Faro S."/>
            <person name="Ferreira P."/>
            <person name="Fischer H."/>
            <person name="Fitzgerald M."/>
            <person name="Foley K."/>
            <person name="Gage D."/>
            <person name="Galagan J."/>
            <person name="Gearin G."/>
            <person name="Gnerre S."/>
            <person name="Gnirke A."/>
            <person name="Goyette A."/>
            <person name="Graham J."/>
            <person name="Grandbois E."/>
            <person name="Gyaltsen K."/>
            <person name="Hafez N."/>
            <person name="Hagopian D."/>
            <person name="Hagos B."/>
            <person name="Hall J."/>
            <person name="Hatcher B."/>
            <person name="Heller A."/>
            <person name="Higgins H."/>
            <person name="Honan T."/>
            <person name="Horn A."/>
            <person name="Houde N."/>
            <person name="Hughes L."/>
            <person name="Hulme W."/>
            <person name="Husby E."/>
            <person name="Iliev I."/>
            <person name="Jaffe D."/>
            <person name="Jones C."/>
            <person name="Kamal M."/>
            <person name="Kamat A."/>
            <person name="Kamvysselis M."/>
            <person name="Karlsson E."/>
            <person name="Kells C."/>
            <person name="Kieu A."/>
            <person name="Kisner P."/>
            <person name="Kodira C."/>
            <person name="Kulbokas E."/>
            <person name="Labutti K."/>
            <person name="Lama D."/>
            <person name="Landers T."/>
            <person name="Leger J."/>
            <person name="Levine S."/>
            <person name="Lewis D."/>
            <person name="Lewis T."/>
            <person name="Lindblad-toh K."/>
            <person name="Liu X."/>
            <person name="Lokyitsang T."/>
            <person name="Lokyitsang Y."/>
            <person name="Lucien O."/>
            <person name="Lui A."/>
            <person name="Ma L.J."/>
            <person name="Mabbitt R."/>
            <person name="Macdonald J."/>
            <person name="Maclean C."/>
            <person name="Major J."/>
            <person name="Manning J."/>
            <person name="Marabella R."/>
            <person name="Maru K."/>
            <person name="Matthews C."/>
            <person name="Mauceli E."/>
            <person name="Mccarthy M."/>
            <person name="Mcdonough S."/>
            <person name="Mcghee T."/>
            <person name="Meldrim J."/>
            <person name="Meneus L."/>
            <person name="Mesirov J."/>
            <person name="Mihalev A."/>
            <person name="Mihova T."/>
            <person name="Mikkelsen T."/>
            <person name="Mlenga V."/>
            <person name="Moru K."/>
            <person name="Mozes J."/>
            <person name="Mulrain L."/>
            <person name="Munson G."/>
            <person name="Naylor J."/>
            <person name="Newes C."/>
            <person name="Nguyen C."/>
            <person name="Nguyen N."/>
            <person name="Nguyen T."/>
            <person name="Nicol R."/>
            <person name="Nielsen C."/>
            <person name="Nizzari M."/>
            <person name="Norbu C."/>
            <person name="Norbu N."/>
            <person name="O'donnell P."/>
            <person name="Okoawo O."/>
            <person name="O'leary S."/>
            <person name="Omotosho B."/>
            <person name="O'neill K."/>
            <person name="Osman S."/>
            <person name="Parker S."/>
            <person name="Perrin D."/>
            <person name="Phunkhang P."/>
            <person name="Piqani B."/>
            <person name="Purcell S."/>
            <person name="Rachupka T."/>
            <person name="Ramasamy U."/>
            <person name="Rameau R."/>
            <person name="Ray V."/>
            <person name="Raymond C."/>
            <person name="Retta R."/>
            <person name="Richardson S."/>
            <person name="Rise C."/>
            <person name="Rodriguez J."/>
            <person name="Rogers J."/>
            <person name="Rogov P."/>
            <person name="Rutman M."/>
            <person name="Schupbach R."/>
            <person name="Seaman C."/>
            <person name="Settipalli S."/>
            <person name="Sharpe T."/>
            <person name="Sheridan J."/>
            <person name="Sherpa N."/>
            <person name="Shi J."/>
            <person name="Smirnov S."/>
            <person name="Smith C."/>
            <person name="Sougnez C."/>
            <person name="Spencer B."/>
            <person name="Stalker J."/>
            <person name="Stange-thomann N."/>
            <person name="Stavropoulos S."/>
            <person name="Stetson K."/>
            <person name="Stone C."/>
            <person name="Stone S."/>
            <person name="Stubbs M."/>
            <person name="Talamas J."/>
            <person name="Tchuinga P."/>
            <person name="Tenzing P."/>
            <person name="Tesfaye S."/>
            <person name="Theodore J."/>
            <person name="Thoulutsang Y."/>
            <person name="Topham K."/>
            <person name="Towey S."/>
            <person name="Tsamla T."/>
            <person name="Tsomo N."/>
            <person name="Vallee D."/>
            <person name="Vassiliev H."/>
            <person name="Venkataraman V."/>
            <person name="Vinson J."/>
            <person name="Vo A."/>
            <person name="Wade C."/>
            <person name="Wang S."/>
            <person name="Wangchuk T."/>
            <person name="Wangdi T."/>
            <person name="Whittaker C."/>
            <person name="Wilkinson J."/>
            <person name="Wu Y."/>
            <person name="Wyman D."/>
            <person name="Yadav S."/>
            <person name="Yang S."/>
            <person name="Yang X."/>
            <person name="Yeager S."/>
            <person name="Yee E."/>
            <person name="Young G."/>
            <person name="Zainoun J."/>
            <person name="Zembeck L."/>
            <person name="Zimmer A."/>
            <person name="Zody M."/>
            <person name="Lander E."/>
        </authorList>
    </citation>
    <scope>NUCLEOTIDE SEQUENCE [LARGE SCALE GENOMIC DNA]</scope>
</reference>
<evidence type="ECO:0000313" key="1">
    <source>
        <dbReference type="Ensembl" id="ENSCSAVP00000000442.1"/>
    </source>
</evidence>
<sequence>MESRISLLSQYFFFTKPSFEPMMGSSQGPFFV</sequence>
<dbReference type="Proteomes" id="UP000007875">
    <property type="component" value="Unassembled WGS sequence"/>
</dbReference>
<protein>
    <submittedName>
        <fullName evidence="1">Uncharacterized protein</fullName>
    </submittedName>
</protein>
<dbReference type="Ensembl" id="ENSCSAVT00000000447.1">
    <property type="protein sequence ID" value="ENSCSAVP00000000442.1"/>
    <property type="gene ID" value="ENSCSAVG00000000256.1"/>
</dbReference>
<proteinExistence type="predicted"/>
<accession>H2Y544</accession>
<name>H2Y544_CIOSA</name>
<reference evidence="1" key="3">
    <citation type="submission" date="2025-09" db="UniProtKB">
        <authorList>
            <consortium name="Ensembl"/>
        </authorList>
    </citation>
    <scope>IDENTIFICATION</scope>
</reference>
<reference evidence="1" key="2">
    <citation type="submission" date="2025-08" db="UniProtKB">
        <authorList>
            <consortium name="Ensembl"/>
        </authorList>
    </citation>
    <scope>IDENTIFICATION</scope>
</reference>
<keyword evidence="2" id="KW-1185">Reference proteome</keyword>
<dbReference type="AlphaFoldDB" id="H2Y544"/>
<dbReference type="InParanoid" id="H2Y544"/>